<sequence>MAELPLRRASVAALAQKAKSLRACGEAPRQYCGHGTQLTSPKQHRGLRKCKCRGLEPVRRNGYVGHGELSRIHRNSNISPVVETVPLAAKSAAAAAAVLGGLEARFARGASSCPVAQRSSGQRHARTFPKLQSLKSFAMPLSSIVSVVSKNSTSAGTMAVLPLLLSSAGITGYARYAATHTPAENKTSSAAAEHEHEREEQLHQHVAFPWKGTR</sequence>
<feature type="region of interest" description="Disordered" evidence="1">
    <location>
        <begin position="181"/>
        <end position="214"/>
    </location>
</feature>
<evidence type="ECO:0000256" key="1">
    <source>
        <dbReference type="SAM" id="MobiDB-lite"/>
    </source>
</evidence>
<name>A0A6A3FKQ1_9STRA</name>
<dbReference type="AlphaFoldDB" id="A0A6A3FKQ1"/>
<gene>
    <name evidence="2" type="ORF">PF009_g5423</name>
</gene>
<proteinExistence type="predicted"/>
<feature type="compositionally biased region" description="Basic and acidic residues" evidence="1">
    <location>
        <begin position="192"/>
        <end position="203"/>
    </location>
</feature>
<dbReference type="EMBL" id="QXGF01000182">
    <property type="protein sequence ID" value="KAE8944911.1"/>
    <property type="molecule type" value="Genomic_DNA"/>
</dbReference>
<dbReference type="Proteomes" id="UP000429523">
    <property type="component" value="Unassembled WGS sequence"/>
</dbReference>
<organism evidence="2 3">
    <name type="scientific">Phytophthora fragariae</name>
    <dbReference type="NCBI Taxonomy" id="53985"/>
    <lineage>
        <taxon>Eukaryota</taxon>
        <taxon>Sar</taxon>
        <taxon>Stramenopiles</taxon>
        <taxon>Oomycota</taxon>
        <taxon>Peronosporomycetes</taxon>
        <taxon>Peronosporales</taxon>
        <taxon>Peronosporaceae</taxon>
        <taxon>Phytophthora</taxon>
    </lineage>
</organism>
<reference evidence="2 3" key="1">
    <citation type="submission" date="2018-08" db="EMBL/GenBank/DDBJ databases">
        <title>Genomic investigation of the strawberry pathogen Phytophthora fragariae indicates pathogenicity is determined by transcriptional variation in three key races.</title>
        <authorList>
            <person name="Adams T.M."/>
            <person name="Armitage A.D."/>
            <person name="Sobczyk M.K."/>
            <person name="Bates H.J."/>
            <person name="Dunwell J.M."/>
            <person name="Nellist C.F."/>
            <person name="Harrison R.J."/>
        </authorList>
    </citation>
    <scope>NUCLEOTIDE SEQUENCE [LARGE SCALE GENOMIC DNA]</scope>
    <source>
        <strain evidence="2 3">NOV-9</strain>
    </source>
</reference>
<accession>A0A6A3FKQ1</accession>
<protein>
    <submittedName>
        <fullName evidence="2">Uncharacterized protein</fullName>
    </submittedName>
</protein>
<evidence type="ECO:0000313" key="2">
    <source>
        <dbReference type="EMBL" id="KAE8944911.1"/>
    </source>
</evidence>
<comment type="caution">
    <text evidence="2">The sequence shown here is derived from an EMBL/GenBank/DDBJ whole genome shotgun (WGS) entry which is preliminary data.</text>
</comment>
<evidence type="ECO:0000313" key="3">
    <source>
        <dbReference type="Proteomes" id="UP000429523"/>
    </source>
</evidence>